<dbReference type="InterPro" id="IPR052735">
    <property type="entry name" value="NAD_biosynth-regulator"/>
</dbReference>
<dbReference type="RefSeq" id="WP_344868976.1">
    <property type="nucleotide sequence ID" value="NZ_BAABBP010000009.1"/>
</dbReference>
<dbReference type="Pfam" id="PF13521">
    <property type="entry name" value="AAA_28"/>
    <property type="match status" value="1"/>
</dbReference>
<keyword evidence="3" id="KW-1185">Reference proteome</keyword>
<comment type="caution">
    <text evidence="2">The sequence shown here is derived from an EMBL/GenBank/DDBJ whole genome shotgun (WGS) entry which is preliminary data.</text>
</comment>
<proteinExistence type="predicted"/>
<feature type="domain" description="NadR/Ttd14 AAA" evidence="1">
    <location>
        <begin position="4"/>
        <end position="160"/>
    </location>
</feature>
<evidence type="ECO:0000313" key="3">
    <source>
        <dbReference type="Proteomes" id="UP001501627"/>
    </source>
</evidence>
<dbReference type="PANTHER" id="PTHR37512:SF1">
    <property type="entry name" value="NADR_TTD14 AAA DOMAIN-CONTAINING PROTEIN"/>
    <property type="match status" value="1"/>
</dbReference>
<dbReference type="Gene3D" id="3.40.50.300">
    <property type="entry name" value="P-loop containing nucleotide triphosphate hydrolases"/>
    <property type="match status" value="1"/>
</dbReference>
<dbReference type="EMBL" id="BAABBP010000009">
    <property type="protein sequence ID" value="GAA3991909.1"/>
    <property type="molecule type" value="Genomic_DNA"/>
</dbReference>
<dbReference type="InterPro" id="IPR038727">
    <property type="entry name" value="NadR/Ttd14_AAA_dom"/>
</dbReference>
<dbReference type="PANTHER" id="PTHR37512">
    <property type="entry name" value="TRIFUNCTIONAL NAD BIOSYNTHESIS/REGULATOR PROTEIN NADR"/>
    <property type="match status" value="1"/>
</dbReference>
<sequence length="177" mass="20259">MKVVVLTGSESAGKSSLCRALAQRFGAPVVHEYVREYIEAHQRDTCYDDVEPIARAQWQREQAARALRPPLLLLDTHLLSNRQWSRTLFGKSPAWIDAVLARQRYDAIFLLPPEGLPWQADGQRCQPQLEQRQAFHAQLRDWLQGHGQAFTDVPGSWQQRYQQMEHAIAGMLRPCAS</sequence>
<name>A0ABP7R332_9BURK</name>
<reference evidence="3" key="1">
    <citation type="journal article" date="2019" name="Int. J. Syst. Evol. Microbiol.">
        <title>The Global Catalogue of Microorganisms (GCM) 10K type strain sequencing project: providing services to taxonomists for standard genome sequencing and annotation.</title>
        <authorList>
            <consortium name="The Broad Institute Genomics Platform"/>
            <consortium name="The Broad Institute Genome Sequencing Center for Infectious Disease"/>
            <person name="Wu L."/>
            <person name="Ma J."/>
        </authorList>
    </citation>
    <scope>NUCLEOTIDE SEQUENCE [LARGE SCALE GENOMIC DNA]</scope>
    <source>
        <strain evidence="3">JCM 17561</strain>
    </source>
</reference>
<protein>
    <submittedName>
        <fullName evidence="2">AAA family ATPase</fullName>
    </submittedName>
</protein>
<evidence type="ECO:0000313" key="2">
    <source>
        <dbReference type="EMBL" id="GAA3991909.1"/>
    </source>
</evidence>
<evidence type="ECO:0000259" key="1">
    <source>
        <dbReference type="Pfam" id="PF13521"/>
    </source>
</evidence>
<dbReference type="Proteomes" id="UP001501627">
    <property type="component" value="Unassembled WGS sequence"/>
</dbReference>
<accession>A0ABP7R332</accession>
<organism evidence="2 3">
    <name type="scientific">Comamonas faecalis</name>
    <dbReference type="NCBI Taxonomy" id="1387849"/>
    <lineage>
        <taxon>Bacteria</taxon>
        <taxon>Pseudomonadati</taxon>
        <taxon>Pseudomonadota</taxon>
        <taxon>Betaproteobacteria</taxon>
        <taxon>Burkholderiales</taxon>
        <taxon>Comamonadaceae</taxon>
        <taxon>Comamonas</taxon>
    </lineage>
</organism>
<dbReference type="InterPro" id="IPR027417">
    <property type="entry name" value="P-loop_NTPase"/>
</dbReference>
<dbReference type="SUPFAM" id="SSF52540">
    <property type="entry name" value="P-loop containing nucleoside triphosphate hydrolases"/>
    <property type="match status" value="1"/>
</dbReference>
<gene>
    <name evidence="2" type="ORF">GCM10022279_13860</name>
</gene>